<evidence type="ECO:0000313" key="2">
    <source>
        <dbReference type="Proteomes" id="UP000639859"/>
    </source>
</evidence>
<dbReference type="Proteomes" id="UP000639859">
    <property type="component" value="Unassembled WGS sequence"/>
</dbReference>
<proteinExistence type="predicted"/>
<sequence>MTSYVYVGVAKDDSATFVDIDAMDSGRDPAAHARQLLAEHMSCERVEIWREDERIGVISRPSQAHAS</sequence>
<dbReference type="RefSeq" id="WP_198576060.1">
    <property type="nucleotide sequence ID" value="NZ_JADWOX010000006.1"/>
</dbReference>
<gene>
    <name evidence="1" type="ORF">I4Q42_10685</name>
</gene>
<dbReference type="EMBL" id="JADWOX010000006">
    <property type="protein sequence ID" value="MBI1684135.1"/>
    <property type="molecule type" value="Genomic_DNA"/>
</dbReference>
<evidence type="ECO:0000313" key="1">
    <source>
        <dbReference type="EMBL" id="MBI1684135.1"/>
    </source>
</evidence>
<comment type="caution">
    <text evidence="1">The sequence shown here is derived from an EMBL/GenBank/DDBJ whole genome shotgun (WGS) entry which is preliminary data.</text>
</comment>
<keyword evidence="2" id="KW-1185">Reference proteome</keyword>
<name>A0ABS0SZ43_9CAUL</name>
<reference evidence="1 2" key="1">
    <citation type="submission" date="2020-11" db="EMBL/GenBank/DDBJ databases">
        <title>genome sequence of strain KACC 18849.</title>
        <authorList>
            <person name="Gao J."/>
            <person name="Zhang X."/>
        </authorList>
    </citation>
    <scope>NUCLEOTIDE SEQUENCE [LARGE SCALE GENOMIC DNA]</scope>
    <source>
        <strain evidence="1 2">KACC 18849</strain>
    </source>
</reference>
<organism evidence="1 2">
    <name type="scientific">Caulobacter hibisci</name>
    <dbReference type="NCBI Taxonomy" id="2035993"/>
    <lineage>
        <taxon>Bacteria</taxon>
        <taxon>Pseudomonadati</taxon>
        <taxon>Pseudomonadota</taxon>
        <taxon>Alphaproteobacteria</taxon>
        <taxon>Caulobacterales</taxon>
        <taxon>Caulobacteraceae</taxon>
        <taxon>Caulobacter</taxon>
    </lineage>
</organism>
<protein>
    <submittedName>
        <fullName evidence="1">Uncharacterized protein</fullName>
    </submittedName>
</protein>
<accession>A0ABS0SZ43</accession>